<dbReference type="AlphaFoldDB" id="A0AAQ3M3S6"/>
<feature type="domain" description="JmjC" evidence="2">
    <location>
        <begin position="578"/>
        <end position="749"/>
    </location>
</feature>
<feature type="compositionally biased region" description="Acidic residues" evidence="1">
    <location>
        <begin position="811"/>
        <end position="826"/>
    </location>
</feature>
<feature type="region of interest" description="Disordered" evidence="1">
    <location>
        <begin position="806"/>
        <end position="826"/>
    </location>
</feature>
<evidence type="ECO:0000313" key="4">
    <source>
        <dbReference type="Proteomes" id="UP001303373"/>
    </source>
</evidence>
<evidence type="ECO:0000256" key="1">
    <source>
        <dbReference type="SAM" id="MobiDB-lite"/>
    </source>
</evidence>
<feature type="region of interest" description="Disordered" evidence="1">
    <location>
        <begin position="215"/>
        <end position="255"/>
    </location>
</feature>
<feature type="compositionally biased region" description="Basic and acidic residues" evidence="1">
    <location>
        <begin position="182"/>
        <end position="194"/>
    </location>
</feature>
<evidence type="ECO:0000313" key="3">
    <source>
        <dbReference type="EMBL" id="WPH00789.1"/>
    </source>
</evidence>
<name>A0AAQ3M3S6_9PEZI</name>
<feature type="compositionally biased region" description="Polar residues" evidence="1">
    <location>
        <begin position="229"/>
        <end position="244"/>
    </location>
</feature>
<feature type="region of interest" description="Disordered" evidence="1">
    <location>
        <begin position="90"/>
        <end position="194"/>
    </location>
</feature>
<reference evidence="3 4" key="1">
    <citation type="submission" date="2023-11" db="EMBL/GenBank/DDBJ databases">
        <title>An acidophilic fungus is an integral part of prey digestion in a carnivorous sundew plant.</title>
        <authorList>
            <person name="Tsai I.J."/>
        </authorList>
    </citation>
    <scope>NUCLEOTIDE SEQUENCE [LARGE SCALE GENOMIC DNA]</scope>
    <source>
        <strain evidence="3">169a</strain>
    </source>
</reference>
<proteinExistence type="predicted"/>
<evidence type="ECO:0000259" key="2">
    <source>
        <dbReference type="PROSITE" id="PS51184"/>
    </source>
</evidence>
<dbReference type="Proteomes" id="UP001303373">
    <property type="component" value="Chromosome 5"/>
</dbReference>
<protein>
    <recommendedName>
        <fullName evidence="2">JmjC domain-containing protein</fullName>
    </recommendedName>
</protein>
<sequence length="826" mass="91364">MEPPRFAAAPAMTIHSLAQQENGATSLDPMSTAITPKELHCASKAPLEPTLPGAEPVQILPKLAPRHPTPPAAPCLNSMAEETVHLRTISENAKMRRRASARTDLSSAAQSPVPESLVSVATNHAYERKGAQQPPKAAKKRTAPSSHLAKSSKSSKRPRPWPVEREAGEEVEHSLPNALSAEYRRPRAKNRDLASEVSKSLTTFASDYNEVQAQAMVPPVSRGERRSARTSSLKTLPLSDTDQPVGTPPPSKDSTLSPVLPTVVFQPPCVPSPVLGNLVFEQISSVGEHVTVPAPVSEPRPVVPSRMVATPEQTKLSLVPVTESMISHDNSLIVDQDDEILLSLKLEKAQAHIKELQFYQEELDIKIHMRQLQLRKSRSNFRSISGTAVASLDTNPLPNAVDAQTAILPEAETPLPDVPIAPFKRSSVSQEYLNLNSISDIRPYQNTKEDSQFVANVKQHLKRYDGKKVSEPNFTHKASARLLPLLEIATVPSSSEALWLTGREAAELVKPGAFFPGPIITEGQQILPLQSPETFLSEYYDDTLLVWIQDQAVKQTEGNHARLESVAAVKARLKSTTTSKKPPWNCLELATHRDDGLRPCFLNNEECSLLTKIKQPGKNDEASRRGFIPGWREVEKWALLAQGGALTEPHQDSHGYSTFITVNHGRVGFGWLSNPSCEERAAWCDEPWSYAGGQWRYVVLHPGQTVYFPTGTAHFVFRLPTDGHTLAFGGHILRCSQIEAWARTILEEQRQPNVTNEDLKIAAITYLERVEKYVKQSMKKNENLDRWGGEAACAEFLRLKNDIVNFRPPDEVDNDESQDQEDATQD</sequence>
<gene>
    <name evidence="3" type="ORF">R9X50_00361900</name>
</gene>
<feature type="compositionally biased region" description="Basic and acidic residues" evidence="1">
    <location>
        <begin position="162"/>
        <end position="173"/>
    </location>
</feature>
<dbReference type="PROSITE" id="PS51184">
    <property type="entry name" value="JMJC"/>
    <property type="match status" value="1"/>
</dbReference>
<dbReference type="InterPro" id="IPR003347">
    <property type="entry name" value="JmjC_dom"/>
</dbReference>
<dbReference type="EMBL" id="CP138584">
    <property type="protein sequence ID" value="WPH00789.1"/>
    <property type="molecule type" value="Genomic_DNA"/>
</dbReference>
<accession>A0AAQ3M3S6</accession>
<keyword evidence="4" id="KW-1185">Reference proteome</keyword>
<dbReference type="SUPFAM" id="SSF51197">
    <property type="entry name" value="Clavaminate synthase-like"/>
    <property type="match status" value="1"/>
</dbReference>
<dbReference type="Gene3D" id="2.60.120.650">
    <property type="entry name" value="Cupin"/>
    <property type="match status" value="1"/>
</dbReference>
<organism evidence="3 4">
    <name type="scientific">Acrodontium crateriforme</name>
    <dbReference type="NCBI Taxonomy" id="150365"/>
    <lineage>
        <taxon>Eukaryota</taxon>
        <taxon>Fungi</taxon>
        <taxon>Dikarya</taxon>
        <taxon>Ascomycota</taxon>
        <taxon>Pezizomycotina</taxon>
        <taxon>Dothideomycetes</taxon>
        <taxon>Dothideomycetidae</taxon>
        <taxon>Mycosphaerellales</taxon>
        <taxon>Teratosphaeriaceae</taxon>
        <taxon>Acrodontium</taxon>
    </lineage>
</organism>